<accession>A0AAD3SIL5</accession>
<organism evidence="1 2">
    <name type="scientific">Nepenthes gracilis</name>
    <name type="common">Slender pitcher plant</name>
    <dbReference type="NCBI Taxonomy" id="150966"/>
    <lineage>
        <taxon>Eukaryota</taxon>
        <taxon>Viridiplantae</taxon>
        <taxon>Streptophyta</taxon>
        <taxon>Embryophyta</taxon>
        <taxon>Tracheophyta</taxon>
        <taxon>Spermatophyta</taxon>
        <taxon>Magnoliopsida</taxon>
        <taxon>eudicotyledons</taxon>
        <taxon>Gunneridae</taxon>
        <taxon>Pentapetalae</taxon>
        <taxon>Caryophyllales</taxon>
        <taxon>Nepenthaceae</taxon>
        <taxon>Nepenthes</taxon>
    </lineage>
</organism>
<dbReference type="EMBL" id="BSYO01000011">
    <property type="protein sequence ID" value="GMH11314.1"/>
    <property type="molecule type" value="Genomic_DNA"/>
</dbReference>
<evidence type="ECO:0000313" key="2">
    <source>
        <dbReference type="Proteomes" id="UP001279734"/>
    </source>
</evidence>
<dbReference type="Proteomes" id="UP001279734">
    <property type="component" value="Unassembled WGS sequence"/>
</dbReference>
<name>A0AAD3SIL5_NEPGR</name>
<reference evidence="1" key="1">
    <citation type="submission" date="2023-05" db="EMBL/GenBank/DDBJ databases">
        <title>Nepenthes gracilis genome sequencing.</title>
        <authorList>
            <person name="Fukushima K."/>
        </authorList>
    </citation>
    <scope>NUCLEOTIDE SEQUENCE</scope>
    <source>
        <strain evidence="1">SING2019-196</strain>
    </source>
</reference>
<dbReference type="AlphaFoldDB" id="A0AAD3SIL5"/>
<keyword evidence="2" id="KW-1185">Reference proteome</keyword>
<protein>
    <submittedName>
        <fullName evidence="1">Uncharacterized protein</fullName>
    </submittedName>
</protein>
<evidence type="ECO:0000313" key="1">
    <source>
        <dbReference type="EMBL" id="GMH11314.1"/>
    </source>
</evidence>
<proteinExistence type="predicted"/>
<sequence>MIHYIEGYSTLMLKIPNMTEKNHLLFFMDGLQRCTELELKRRNVEGLASAIVEVESLIEFQHDTNKDKQRMIVPTNLGETNHITR</sequence>
<comment type="caution">
    <text evidence="1">The sequence shown here is derived from an EMBL/GenBank/DDBJ whole genome shotgun (WGS) entry which is preliminary data.</text>
</comment>
<gene>
    <name evidence="1" type="ORF">Nepgr_013155</name>
</gene>